<evidence type="ECO:0000259" key="4">
    <source>
        <dbReference type="SMART" id="SM00932"/>
    </source>
</evidence>
<dbReference type="EMBL" id="CAXAMM010017768">
    <property type="protein sequence ID" value="CAK9041806.1"/>
    <property type="molecule type" value="Genomic_DNA"/>
</dbReference>
<feature type="domain" description="Scaffold protein Nfu/NifU N-terminal" evidence="4">
    <location>
        <begin position="180"/>
        <end position="291"/>
    </location>
</feature>
<keyword evidence="3" id="KW-0732">Signal</keyword>
<evidence type="ECO:0000256" key="3">
    <source>
        <dbReference type="SAM" id="SignalP"/>
    </source>
</evidence>
<keyword evidence="2" id="KW-1133">Transmembrane helix</keyword>
<name>A0ABP0LRI5_9DINO</name>
<dbReference type="InterPro" id="IPR034904">
    <property type="entry name" value="FSCA_dom_sf"/>
</dbReference>
<comment type="similarity">
    <text evidence="1">Belongs to the NifU family.</text>
</comment>
<feature type="transmembrane region" description="Helical" evidence="2">
    <location>
        <begin position="92"/>
        <end position="116"/>
    </location>
</feature>
<organism evidence="5 6">
    <name type="scientific">Durusdinium trenchii</name>
    <dbReference type="NCBI Taxonomy" id="1381693"/>
    <lineage>
        <taxon>Eukaryota</taxon>
        <taxon>Sar</taxon>
        <taxon>Alveolata</taxon>
        <taxon>Dinophyceae</taxon>
        <taxon>Suessiales</taxon>
        <taxon>Symbiodiniaceae</taxon>
        <taxon>Durusdinium</taxon>
    </lineage>
</organism>
<dbReference type="Gene3D" id="3.30.300.130">
    <property type="entry name" value="Fe-S cluster assembly (FSCA)"/>
    <property type="match status" value="1"/>
</dbReference>
<proteinExistence type="inferred from homology"/>
<dbReference type="Pfam" id="PF08712">
    <property type="entry name" value="Nfu_N"/>
    <property type="match status" value="1"/>
</dbReference>
<evidence type="ECO:0000256" key="1">
    <source>
        <dbReference type="ARBA" id="ARBA00006420"/>
    </source>
</evidence>
<accession>A0ABP0LRI5</accession>
<feature type="chain" id="PRO_5047082381" evidence="3">
    <location>
        <begin position="26"/>
        <end position="392"/>
    </location>
</feature>
<keyword evidence="2" id="KW-0472">Membrane</keyword>
<comment type="caution">
    <text evidence="5">The sequence shown here is derived from an EMBL/GenBank/DDBJ whole genome shotgun (WGS) entry which is preliminary data.</text>
</comment>
<dbReference type="SMART" id="SM00932">
    <property type="entry name" value="Nfu_N"/>
    <property type="match status" value="1"/>
</dbReference>
<evidence type="ECO:0000256" key="2">
    <source>
        <dbReference type="SAM" id="Phobius"/>
    </source>
</evidence>
<sequence length="392" mass="43873">MDILLRVLGPLMVLLAVFLIGFVACEHTTQRGDAVDLRQLQAKEMLKQGMAVCACGQSHPGLIIAAKRPPNFRFADAQCRAPDLGWDRCISLSWLISLCIFLALCLLGGFHAYLVVTNQTTIEFHINMGNRHAAKRKGEVYRNPYDLGHSRNFQEVFGPNRFLHFLWMMPYLAKRRNIAVVAEQTPNPDSALVMFYPTERDVLGEGIQTMRFSNKCRNKCWSSPVCITLDTLDVGYETSDSPLAAAIFKVKGVNEVLLAAKHVTVTKTPSSDWNLLQPNLELVISQFYAAGLEALRDGVPRTAQRADAQVFDPESIEGRILHLLEERVRPFVQQDGGDVEFDRFDNDSGVLYLRMIGACSGCPKSSVTLNMGIRNLMEHYIPEVKDVLPTDD</sequence>
<protein>
    <submittedName>
        <fullName evidence="5">Mitochondrial</fullName>
    </submittedName>
</protein>
<gene>
    <name evidence="5" type="ORF">SCF082_LOCUS24086</name>
</gene>
<keyword evidence="2" id="KW-0812">Transmembrane</keyword>
<dbReference type="InterPro" id="IPR001075">
    <property type="entry name" value="NIF_FeS_clus_asmbl_NifU_C"/>
</dbReference>
<dbReference type="InterPro" id="IPR014824">
    <property type="entry name" value="Nfu/NifU_N"/>
</dbReference>
<dbReference type="PANTHER" id="PTHR11178:SF1">
    <property type="entry name" value="NFU1 IRON-SULFUR CLUSTER SCAFFOLD HOMOLOG, MITOCHONDRIAL"/>
    <property type="match status" value="1"/>
</dbReference>
<keyword evidence="6" id="KW-1185">Reference proteome</keyword>
<evidence type="ECO:0000313" key="5">
    <source>
        <dbReference type="EMBL" id="CAK9041806.1"/>
    </source>
</evidence>
<dbReference type="PROSITE" id="PS51257">
    <property type="entry name" value="PROKAR_LIPOPROTEIN"/>
    <property type="match status" value="1"/>
</dbReference>
<reference evidence="5 6" key="1">
    <citation type="submission" date="2024-02" db="EMBL/GenBank/DDBJ databases">
        <authorList>
            <person name="Chen Y."/>
            <person name="Shah S."/>
            <person name="Dougan E. K."/>
            <person name="Thang M."/>
            <person name="Chan C."/>
        </authorList>
    </citation>
    <scope>NUCLEOTIDE SEQUENCE [LARGE SCALE GENOMIC DNA]</scope>
</reference>
<dbReference type="Proteomes" id="UP001642464">
    <property type="component" value="Unassembled WGS sequence"/>
</dbReference>
<dbReference type="SUPFAM" id="SSF117916">
    <property type="entry name" value="Fe-S cluster assembly (FSCA) domain-like"/>
    <property type="match status" value="1"/>
</dbReference>
<dbReference type="PANTHER" id="PTHR11178">
    <property type="entry name" value="IRON-SULFUR CLUSTER SCAFFOLD PROTEIN NFU-RELATED"/>
    <property type="match status" value="1"/>
</dbReference>
<dbReference type="Pfam" id="PF01106">
    <property type="entry name" value="NifU"/>
    <property type="match status" value="1"/>
</dbReference>
<dbReference type="SUPFAM" id="SSF110836">
    <property type="entry name" value="Hypothetical protein SAV1430"/>
    <property type="match status" value="1"/>
</dbReference>
<dbReference type="Gene3D" id="3.30.1370.70">
    <property type="entry name" value="Scaffold protein Nfu/NifU, N-terminal domain"/>
    <property type="match status" value="1"/>
</dbReference>
<dbReference type="InterPro" id="IPR036498">
    <property type="entry name" value="Nfu/NifU_N_sf"/>
</dbReference>
<feature type="signal peptide" evidence="3">
    <location>
        <begin position="1"/>
        <end position="25"/>
    </location>
</feature>
<evidence type="ECO:0000313" key="6">
    <source>
        <dbReference type="Proteomes" id="UP001642464"/>
    </source>
</evidence>